<feature type="domain" description="UBC core" evidence="16">
    <location>
        <begin position="5"/>
        <end position="163"/>
    </location>
</feature>
<dbReference type="AlphaFoldDB" id="A0A0H5C181"/>
<dbReference type="InterPro" id="IPR050113">
    <property type="entry name" value="Ub_conjugating_enzyme"/>
</dbReference>
<gene>
    <name evidence="17" type="ORF">BN1211_1490</name>
</gene>
<dbReference type="FunFam" id="3.10.110.10:FF:000023">
    <property type="entry name" value="Ubiquitin-conjugating enzyme E2 J2"/>
    <property type="match status" value="1"/>
</dbReference>
<evidence type="ECO:0000256" key="3">
    <source>
        <dbReference type="ARBA" id="ARBA00022679"/>
    </source>
</evidence>
<dbReference type="PROSITE" id="PS50127">
    <property type="entry name" value="UBC_2"/>
    <property type="match status" value="1"/>
</dbReference>
<keyword evidence="8" id="KW-0067">ATP-binding</keyword>
<keyword evidence="7" id="KW-0256">Endoplasmic reticulum</keyword>
<evidence type="ECO:0000256" key="11">
    <source>
        <dbReference type="ARBA" id="ARBA00039885"/>
    </source>
</evidence>
<dbReference type="GO" id="GO:0005524">
    <property type="term" value="F:ATP binding"/>
    <property type="evidence" value="ECO:0007669"/>
    <property type="project" value="UniProtKB-KW"/>
</dbReference>
<evidence type="ECO:0000256" key="12">
    <source>
        <dbReference type="ARBA" id="ARBA00041570"/>
    </source>
</evidence>
<evidence type="ECO:0000256" key="6">
    <source>
        <dbReference type="ARBA" id="ARBA00022786"/>
    </source>
</evidence>
<keyword evidence="5" id="KW-0547">Nucleotide-binding</keyword>
<keyword evidence="6" id="KW-0833">Ubl conjugation pathway</keyword>
<evidence type="ECO:0000256" key="15">
    <source>
        <dbReference type="ARBA" id="ARBA00043952"/>
    </source>
</evidence>
<comment type="pathway">
    <text evidence="15">Protein modification.</text>
</comment>
<keyword evidence="4" id="KW-0812">Transmembrane</keyword>
<sequence length="319" mass="35263">MATITAQKRLTKEYKALSDEPTPYIYARPDEQNILEWHYIITGPPGTPYEGGQYHGMLIFPPTYPFKPPGITMITPNGRFQTNKRLCLTISDYHPESWNPAWSVGTILVGLLSFMTGNEGTTGTIKNTEKQKIALASQSKTWNATKNTKFMKILADFAYKDSVEEKSVKELEEARQKRRNDLKRKLECLSAGDSGSKALDTNNAVSMTSVDKLSAGGLVDVIDISDEEGSLRKIKCTENATIIDTVDLDAEDDVVESPKHGGHSEFEDDFYDDFEVSDAESFINDVDADNEHDSAAEVVIDSIKEAQGSTGCDSVIVLD</sequence>
<evidence type="ECO:0000256" key="13">
    <source>
        <dbReference type="ARBA" id="ARBA00042181"/>
    </source>
</evidence>
<evidence type="ECO:0000259" key="16">
    <source>
        <dbReference type="PROSITE" id="PS50127"/>
    </source>
</evidence>
<dbReference type="GO" id="GO:0061631">
    <property type="term" value="F:ubiquitin conjugating enzyme activity"/>
    <property type="evidence" value="ECO:0007669"/>
    <property type="project" value="UniProtKB-EC"/>
</dbReference>
<dbReference type="SUPFAM" id="SSF54495">
    <property type="entry name" value="UBC-like"/>
    <property type="match status" value="1"/>
</dbReference>
<dbReference type="Proteomes" id="UP000038830">
    <property type="component" value="Unassembled WGS sequence"/>
</dbReference>
<evidence type="ECO:0000256" key="7">
    <source>
        <dbReference type="ARBA" id="ARBA00022824"/>
    </source>
</evidence>
<dbReference type="EC" id="2.3.2.23" evidence="2"/>
<evidence type="ECO:0000256" key="5">
    <source>
        <dbReference type="ARBA" id="ARBA00022741"/>
    </source>
</evidence>
<proteinExistence type="predicted"/>
<dbReference type="CDD" id="cd23799">
    <property type="entry name" value="UBCc_UBE2J"/>
    <property type="match status" value="1"/>
</dbReference>
<dbReference type="InterPro" id="IPR016135">
    <property type="entry name" value="UBQ-conjugating_enzyme/RWD"/>
</dbReference>
<keyword evidence="10" id="KW-0472">Membrane</keyword>
<dbReference type="SMART" id="SM00212">
    <property type="entry name" value="UBCc"/>
    <property type="match status" value="1"/>
</dbReference>
<dbReference type="GO" id="GO:0005789">
    <property type="term" value="C:endoplasmic reticulum membrane"/>
    <property type="evidence" value="ECO:0007669"/>
    <property type="project" value="UniProtKB-SubCell"/>
</dbReference>
<evidence type="ECO:0000256" key="2">
    <source>
        <dbReference type="ARBA" id="ARBA00012486"/>
    </source>
</evidence>
<evidence type="ECO:0000256" key="9">
    <source>
        <dbReference type="ARBA" id="ARBA00022989"/>
    </source>
</evidence>
<evidence type="ECO:0000256" key="1">
    <source>
        <dbReference type="ARBA" id="ARBA00004586"/>
    </source>
</evidence>
<evidence type="ECO:0000256" key="10">
    <source>
        <dbReference type="ARBA" id="ARBA00023136"/>
    </source>
</evidence>
<name>A0A0H5C181_CYBJN</name>
<evidence type="ECO:0000313" key="17">
    <source>
        <dbReference type="EMBL" id="CEP21401.1"/>
    </source>
</evidence>
<dbReference type="InterPro" id="IPR000608">
    <property type="entry name" value="UBC"/>
</dbReference>
<accession>A0A0H5C181</accession>
<keyword evidence="9" id="KW-1133">Transmembrane helix</keyword>
<evidence type="ECO:0000256" key="4">
    <source>
        <dbReference type="ARBA" id="ARBA00022692"/>
    </source>
</evidence>
<dbReference type="Gene3D" id="3.10.110.10">
    <property type="entry name" value="Ubiquitin Conjugating Enzyme"/>
    <property type="match status" value="1"/>
</dbReference>
<protein>
    <recommendedName>
        <fullName evidence="11">Ubiquitin-conjugating enzyme E2 6</fullName>
        <ecNumber evidence="2">2.3.2.23</ecNumber>
    </recommendedName>
    <alternativeName>
        <fullName evidence="13">E2 ubiquitin-conjugating enzyme 6</fullName>
    </alternativeName>
    <alternativeName>
        <fullName evidence="14">Ubiquitin carrier protein UBC6</fullName>
    </alternativeName>
    <alternativeName>
        <fullName evidence="12">Ubiquitin-protein ligase UBC6</fullName>
    </alternativeName>
</protein>
<evidence type="ECO:0000313" key="18">
    <source>
        <dbReference type="Proteomes" id="UP000038830"/>
    </source>
</evidence>
<dbReference type="EMBL" id="CDQK01000002">
    <property type="protein sequence ID" value="CEP21401.1"/>
    <property type="molecule type" value="Genomic_DNA"/>
</dbReference>
<evidence type="ECO:0000256" key="14">
    <source>
        <dbReference type="ARBA" id="ARBA00042191"/>
    </source>
</evidence>
<reference evidence="18" key="1">
    <citation type="journal article" date="2015" name="J. Biotechnol.">
        <title>The structure of the Cyberlindnera jadinii genome and its relation to Candida utilis analyzed by the occurrence of single nucleotide polymorphisms.</title>
        <authorList>
            <person name="Rupp O."/>
            <person name="Brinkrolf K."/>
            <person name="Buerth C."/>
            <person name="Kunigo M."/>
            <person name="Schneider J."/>
            <person name="Jaenicke S."/>
            <person name="Goesmann A."/>
            <person name="Puehler A."/>
            <person name="Jaeger K.-E."/>
            <person name="Ernst J.F."/>
        </authorList>
    </citation>
    <scope>NUCLEOTIDE SEQUENCE [LARGE SCALE GENOMIC DNA]</scope>
    <source>
        <strain evidence="18">ATCC 18201 / CBS 1600 / BCRC 20928 / JCM 3617 / NBRC 0987 / NRRL Y-1542</strain>
    </source>
</reference>
<evidence type="ECO:0000256" key="8">
    <source>
        <dbReference type="ARBA" id="ARBA00022840"/>
    </source>
</evidence>
<organism evidence="17 18">
    <name type="scientific">Cyberlindnera jadinii (strain ATCC 18201 / CBS 1600 / BCRC 20928 / JCM 3617 / NBRC 0987 / NRRL Y-1542)</name>
    <name type="common">Torula yeast</name>
    <name type="synonym">Candida utilis</name>
    <dbReference type="NCBI Taxonomy" id="983966"/>
    <lineage>
        <taxon>Eukaryota</taxon>
        <taxon>Fungi</taxon>
        <taxon>Dikarya</taxon>
        <taxon>Ascomycota</taxon>
        <taxon>Saccharomycotina</taxon>
        <taxon>Saccharomycetes</taxon>
        <taxon>Phaffomycetales</taxon>
        <taxon>Phaffomycetaceae</taxon>
        <taxon>Cyberlindnera</taxon>
    </lineage>
</organism>
<dbReference type="Pfam" id="PF00179">
    <property type="entry name" value="UQ_con"/>
    <property type="match status" value="1"/>
</dbReference>
<dbReference type="PANTHER" id="PTHR24067">
    <property type="entry name" value="UBIQUITIN-CONJUGATING ENZYME E2"/>
    <property type="match status" value="1"/>
</dbReference>
<comment type="subcellular location">
    <subcellularLocation>
        <location evidence="1">Endoplasmic reticulum membrane</location>
    </subcellularLocation>
</comment>
<keyword evidence="3" id="KW-0808">Transferase</keyword>